<feature type="domain" description="Cyclic nucleotide-binding" evidence="8">
    <location>
        <begin position="358"/>
        <end position="461"/>
    </location>
</feature>
<dbReference type="InterPro" id="IPR056556">
    <property type="entry name" value="NTE1_P-loop_dom"/>
</dbReference>
<organism evidence="10 11">
    <name type="scientific">Fusarium equiseti</name>
    <name type="common">Fusarium scirpi</name>
    <dbReference type="NCBI Taxonomy" id="61235"/>
    <lineage>
        <taxon>Eukaryota</taxon>
        <taxon>Fungi</taxon>
        <taxon>Dikarya</taxon>
        <taxon>Ascomycota</taxon>
        <taxon>Pezizomycotina</taxon>
        <taxon>Sordariomycetes</taxon>
        <taxon>Hypocreomycetidae</taxon>
        <taxon>Hypocreales</taxon>
        <taxon>Nectriaceae</taxon>
        <taxon>Fusarium</taxon>
        <taxon>Fusarium incarnatum-equiseti species complex</taxon>
    </lineage>
</organism>
<dbReference type="InterPro" id="IPR002641">
    <property type="entry name" value="PNPLA_dom"/>
</dbReference>
<name>A0A8J2IXE6_FUSEQ</name>
<dbReference type="CDD" id="cd00038">
    <property type="entry name" value="CAP_ED"/>
    <property type="match status" value="2"/>
</dbReference>
<dbReference type="GO" id="GO:0016042">
    <property type="term" value="P:lipid catabolic process"/>
    <property type="evidence" value="ECO:0007669"/>
    <property type="project" value="UniProtKB-UniRule"/>
</dbReference>
<evidence type="ECO:0000313" key="11">
    <source>
        <dbReference type="Proteomes" id="UP000693738"/>
    </source>
</evidence>
<reference evidence="10" key="1">
    <citation type="submission" date="2021-05" db="EMBL/GenBank/DDBJ databases">
        <authorList>
            <person name="Khan N."/>
        </authorList>
    </citation>
    <scope>NUCLEOTIDE SEQUENCE</scope>
</reference>
<evidence type="ECO:0000313" key="10">
    <source>
        <dbReference type="EMBL" id="CAG7561229.1"/>
    </source>
</evidence>
<dbReference type="GO" id="GO:0004622">
    <property type="term" value="F:phosphatidylcholine lysophospholipase activity"/>
    <property type="evidence" value="ECO:0007669"/>
    <property type="project" value="UniProtKB-EC"/>
</dbReference>
<evidence type="ECO:0000256" key="5">
    <source>
        <dbReference type="PROSITE-ProRule" id="PRU01161"/>
    </source>
</evidence>
<dbReference type="EC" id="3.1.1.5" evidence="1 6"/>
<dbReference type="EMBL" id="CAJSTJ010000140">
    <property type="protein sequence ID" value="CAG7561229.1"/>
    <property type="molecule type" value="Genomic_DNA"/>
</dbReference>
<feature type="short sequence motif" description="GXGXXG" evidence="5">
    <location>
        <begin position="804"/>
        <end position="809"/>
    </location>
</feature>
<sequence>MNVLDQFETDVFGLVRAYEGTRFVENLALEHVTKDVDYFELSKYTKFDPWSNPSPSLIFVVEGQVTVTIPDSISTSPSHVSLQSKGQPVSKTLRQGACLNPTSHILAILSREENDIDDGPILPRFGEARVLYEAATDLKLCRVNLGQPGSISRDVRSPIIQGLLQKLFLVTLPVSETHFGLRDQVLECEAKMASLHSTSVYENPFNDVASSKTHYDDKIPEPPASSSRAETPDPYDDKPTRRRASSNLSTASTSRPQSMLGSDLYKEAQLPLMKSRSNPNLKLMINTEKVQNTTADYSKLGVFKSQSMLSKTERKRQRIPHFEEKTPDNRRIRAQTAERMYNMLMHPKGFNVRNSLYVDRAIMDEIESNIEVLSFGQGEYIVHKGERYPGVCLVIDGGIEACAGDRISPQSTKKQMLPFKIGPGDVIGHSSLVHNNRSQFDFRAIQRSTIGLIPRTFLRRLTDLCPQILVVLAAKMNDCLPPLISLIDFALDWSTVRAGGEIYKKGDSSDSICFVVRGRVRITEKGPSDMDAHTKEYGPGNPFGVLEFHTNRPRSCAAHAIRKSEIAKLQKASYQKLVNYAPDLGSRLWSSIAQAPQDHQQSTEGPDSTRLRTIAVFPLSLEVPAAKCATLLASALARLGIYEKDTVSLVESHSVISAIGNTVFTDAGNKHLEDYVGHVEQNSDLTILIGEHSVDSTWNDIFCVKADLIILMAVDDCDPRITPVELKLARHGTMAQKILVLVDDGDDDFCPQAITRPYIQERPWLSEATSHIGRTRLTSVDSCRDFERLARRITGRSIAVVFGGGGARGFAHLGTLQALEEEGIPFDIVGGTSMGAFVGALYASHMSIDRTVEAAKAFSKISRWYRYLLDFTMPILAWTSGSSFTNHVSSAMDRDLDSSDLRLAFYCSATNMSQGGQSLTMYPQARSLWQMVRASMSIPPIFPPFAVEGEGDILVDGCFSANVPVFPALSMGAEIVLAFDVSNMGGAPPPQRLGQSVSGWYNLAQMIFPCASSRKPHKSSPYSAVGTDGNVWGSLQLLELITFSTNTNEIKAIQNTPQCLYMLHGLDKIGTFDMEKFESIRETGYEGAKKWLRELRTSGKLDHLALPRGIKDGDR</sequence>
<comment type="catalytic activity">
    <reaction evidence="4 6">
        <text>a 1-acyl-sn-glycero-3-phosphocholine + H2O = sn-glycerol 3-phosphocholine + a fatty acid + H(+)</text>
        <dbReference type="Rhea" id="RHEA:15177"/>
        <dbReference type="ChEBI" id="CHEBI:15377"/>
        <dbReference type="ChEBI" id="CHEBI:15378"/>
        <dbReference type="ChEBI" id="CHEBI:16870"/>
        <dbReference type="ChEBI" id="CHEBI:28868"/>
        <dbReference type="ChEBI" id="CHEBI:58168"/>
        <dbReference type="EC" id="3.1.1.5"/>
    </reaction>
</comment>
<feature type="region of interest" description="Disordered" evidence="7">
    <location>
        <begin position="211"/>
        <end position="262"/>
    </location>
</feature>
<evidence type="ECO:0000256" key="1">
    <source>
        <dbReference type="ARBA" id="ARBA00013274"/>
    </source>
</evidence>
<comment type="caution">
    <text evidence="10">The sequence shown here is derived from an EMBL/GenBank/DDBJ whole genome shotgun (WGS) entry which is preliminary data.</text>
</comment>
<evidence type="ECO:0000259" key="9">
    <source>
        <dbReference type="PROSITE" id="PS51635"/>
    </source>
</evidence>
<dbReference type="InterPro" id="IPR050301">
    <property type="entry name" value="NTE"/>
</dbReference>
<evidence type="ECO:0000256" key="6">
    <source>
        <dbReference type="RuleBase" id="RU362043"/>
    </source>
</evidence>
<dbReference type="Pfam" id="PF01734">
    <property type="entry name" value="Patatin"/>
    <property type="match status" value="1"/>
</dbReference>
<feature type="compositionally biased region" description="Polar residues" evidence="7">
    <location>
        <begin position="245"/>
        <end position="260"/>
    </location>
</feature>
<comment type="function">
    <text evidence="3">Intracellular phospholipase B that catalyzes the double deacylation of phosphatidylcholine (PC) to glycerophosphocholine (GroPCho). Plays an important role in membrane lipid homeostasis. Responsible for the rapid PC turnover in response to inositol, elevated temperatures, or when choline is present in the growth medium.</text>
</comment>
<dbReference type="InterPro" id="IPR000595">
    <property type="entry name" value="cNMP-bd_dom"/>
</dbReference>
<dbReference type="SMART" id="SM00100">
    <property type="entry name" value="cNMP"/>
    <property type="match status" value="2"/>
</dbReference>
<evidence type="ECO:0000256" key="2">
    <source>
        <dbReference type="ARBA" id="ARBA00018317"/>
    </source>
</evidence>
<feature type="short sequence motif" description="GXSXG" evidence="5">
    <location>
        <begin position="831"/>
        <end position="835"/>
    </location>
</feature>
<keyword evidence="5 6" id="KW-0443">Lipid metabolism</keyword>
<feature type="domain" description="Cyclic nucleotide-binding" evidence="8">
    <location>
        <begin position="490"/>
        <end position="595"/>
    </location>
</feature>
<proteinExistence type="inferred from homology"/>
<dbReference type="AlphaFoldDB" id="A0A8J2IXE6"/>
<dbReference type="Proteomes" id="UP000693738">
    <property type="component" value="Unassembled WGS sequence"/>
</dbReference>
<dbReference type="PROSITE" id="PS51635">
    <property type="entry name" value="PNPLA"/>
    <property type="match status" value="1"/>
</dbReference>
<dbReference type="GO" id="GO:0005789">
    <property type="term" value="C:endoplasmic reticulum membrane"/>
    <property type="evidence" value="ECO:0007669"/>
    <property type="project" value="UniProtKB-SubCell"/>
</dbReference>
<evidence type="ECO:0000256" key="3">
    <source>
        <dbReference type="ARBA" id="ARBA00024965"/>
    </source>
</evidence>
<comment type="similarity">
    <text evidence="6">Belongs to the NTE family.</text>
</comment>
<feature type="domain" description="PNPLA" evidence="9">
    <location>
        <begin position="800"/>
        <end position="969"/>
    </location>
</feature>
<dbReference type="PROSITE" id="PS50042">
    <property type="entry name" value="CNMP_BINDING_3"/>
    <property type="match status" value="2"/>
</dbReference>
<evidence type="ECO:0000259" key="8">
    <source>
        <dbReference type="PROSITE" id="PS50042"/>
    </source>
</evidence>
<accession>A0A8J2IXE6</accession>
<dbReference type="PANTHER" id="PTHR14226:SF29">
    <property type="entry name" value="NEUROPATHY TARGET ESTERASE SWS"/>
    <property type="match status" value="1"/>
</dbReference>
<keyword evidence="5 6" id="KW-0442">Lipid degradation</keyword>
<evidence type="ECO:0000256" key="4">
    <source>
        <dbReference type="ARBA" id="ARBA00049531"/>
    </source>
</evidence>
<feature type="active site" description="Proton acceptor" evidence="5">
    <location>
        <position position="956"/>
    </location>
</feature>
<keyword evidence="5 6" id="KW-0378">Hydrolase</keyword>
<comment type="caution">
    <text evidence="5">Lacks conserved residue(s) required for the propagation of feature annotation.</text>
</comment>
<comment type="subcellular location">
    <subcellularLocation>
        <location evidence="6">Endoplasmic reticulum membrane</location>
    </subcellularLocation>
</comment>
<dbReference type="PANTHER" id="PTHR14226">
    <property type="entry name" value="NEUROPATHY TARGET ESTERASE/SWISS CHEESE D.MELANOGASTER"/>
    <property type="match status" value="1"/>
</dbReference>
<evidence type="ECO:0000256" key="7">
    <source>
        <dbReference type="SAM" id="MobiDB-lite"/>
    </source>
</evidence>
<keyword evidence="6" id="KW-0256">Endoplasmic reticulum</keyword>
<protein>
    <recommendedName>
        <fullName evidence="2 6">Lysophospholipase NTE1</fullName>
        <ecNumber evidence="1 6">3.1.1.5</ecNumber>
    </recommendedName>
    <alternativeName>
        <fullName evidence="6">Intracellular phospholipase B</fullName>
    </alternativeName>
</protein>
<dbReference type="Pfam" id="PF24179">
    <property type="entry name" value="NTE_Ploop"/>
    <property type="match status" value="1"/>
</dbReference>
<feature type="active site" description="Nucleophile" evidence="5">
    <location>
        <position position="833"/>
    </location>
</feature>
<gene>
    <name evidence="10" type="ORF">FEQUK3_LOCUS6938</name>
</gene>
<dbReference type="Pfam" id="PF00027">
    <property type="entry name" value="cNMP_binding"/>
    <property type="match status" value="2"/>
</dbReference>